<keyword evidence="1" id="KW-0472">Membrane</keyword>
<feature type="transmembrane region" description="Helical" evidence="1">
    <location>
        <begin position="338"/>
        <end position="359"/>
    </location>
</feature>
<evidence type="ECO:0000313" key="2">
    <source>
        <dbReference type="EMBL" id="WIH95213.1"/>
    </source>
</evidence>
<feature type="transmembrane region" description="Helical" evidence="1">
    <location>
        <begin position="151"/>
        <end position="167"/>
    </location>
</feature>
<feature type="transmembrane region" description="Helical" evidence="1">
    <location>
        <begin position="121"/>
        <end position="139"/>
    </location>
</feature>
<feature type="transmembrane region" description="Helical" evidence="1">
    <location>
        <begin position="6"/>
        <end position="26"/>
    </location>
</feature>
<dbReference type="Proteomes" id="UP001242021">
    <property type="component" value="Chromosome"/>
</dbReference>
<evidence type="ECO:0000256" key="1">
    <source>
        <dbReference type="SAM" id="Phobius"/>
    </source>
</evidence>
<feature type="transmembrane region" description="Helical" evidence="1">
    <location>
        <begin position="219"/>
        <end position="238"/>
    </location>
</feature>
<name>A0AAJ6GA34_BRAPL</name>
<organism evidence="2 3">
    <name type="scientific">Brachyspira pilosicoli</name>
    <name type="common">Serpulina pilosicoli</name>
    <dbReference type="NCBI Taxonomy" id="52584"/>
    <lineage>
        <taxon>Bacteria</taxon>
        <taxon>Pseudomonadati</taxon>
        <taxon>Spirochaetota</taxon>
        <taxon>Spirochaetia</taxon>
        <taxon>Brachyspirales</taxon>
        <taxon>Brachyspiraceae</taxon>
        <taxon>Brachyspira</taxon>
    </lineage>
</organism>
<reference evidence="2" key="1">
    <citation type="submission" date="2022-06" db="EMBL/GenBank/DDBJ databases">
        <title>Brachyspira pilosicoli from pigs in Switzerland.</title>
        <authorList>
            <person name="Schmitt S."/>
            <person name="Arnold M."/>
            <person name="Rossano A."/>
            <person name="Perreten V."/>
        </authorList>
    </citation>
    <scope>NUCLEOTIDE SEQUENCE</scope>
    <source>
        <strain evidence="2">MEI4028</strain>
    </source>
</reference>
<dbReference type="EMBL" id="CP098754">
    <property type="protein sequence ID" value="WIH95213.1"/>
    <property type="molecule type" value="Genomic_DNA"/>
</dbReference>
<proteinExistence type="predicted"/>
<sequence>MLNKYIIIPITLILVSIAANIFLDYYTIPKRLTRIDQSQHFYDMKKWYKSGKLPTTSARFIASQVVNEELTTPRVPGGAYYIFYTLFYKFASESLLGAKIINLIFSLIIISIFLFWVYKKFGLMTLSFITPLILCNGYFVMATTDFWNPNVTLLFSFLFLIFLYEYIEDENDNMVKASAIMIFPILAIMAQGHFVTFFSMIPTVIIYLLIKFKRTLKYVVYWVIGVVISFLEYLPYLISEMQNGFNNTNLIFSVRSSLWKLPFPQMHAITLFPTNEMSVFYGNSIYGSINYWLSYPIMILGLLFLFISIGFSFYCIIRGVYFAFNRKYKPNSNTEKTLLELFRIFLLYVPVTIIFNILAKSKPGTFHYLYNAFAISYIPIILFLFQKKDKFLTNNKWLYTISSLLFINVIVMVLQITTYVKNYEEPRSIGGMKTVAKALLEHSQGKELSIIGVYADDNYMYRDIAVAYFPDMVWNQNNNSTNLYVVLDRIGTLSKPKDTVDEYMQYLNNNADLIGDNGTLFVYKYKGTEPLQFPKRK</sequence>
<feature type="transmembrane region" description="Helical" evidence="1">
    <location>
        <begin position="179"/>
        <end position="210"/>
    </location>
</feature>
<feature type="transmembrane region" description="Helical" evidence="1">
    <location>
        <begin position="397"/>
        <end position="420"/>
    </location>
</feature>
<gene>
    <name evidence="2" type="ORF">NEH99_01435</name>
</gene>
<dbReference type="RefSeq" id="WP_115599513.1">
    <property type="nucleotide sequence ID" value="NZ_CALXQO010000004.1"/>
</dbReference>
<accession>A0AAJ6GA34</accession>
<feature type="transmembrane region" description="Helical" evidence="1">
    <location>
        <begin position="365"/>
        <end position="385"/>
    </location>
</feature>
<protein>
    <submittedName>
        <fullName evidence="2">Uncharacterized protein</fullName>
    </submittedName>
</protein>
<dbReference type="AlphaFoldDB" id="A0AAJ6GA34"/>
<feature type="transmembrane region" description="Helical" evidence="1">
    <location>
        <begin position="293"/>
        <end position="317"/>
    </location>
</feature>
<feature type="transmembrane region" description="Helical" evidence="1">
    <location>
        <begin position="96"/>
        <end position="115"/>
    </location>
</feature>
<keyword evidence="1" id="KW-1133">Transmembrane helix</keyword>
<evidence type="ECO:0000313" key="3">
    <source>
        <dbReference type="Proteomes" id="UP001242021"/>
    </source>
</evidence>
<keyword evidence="1" id="KW-0812">Transmembrane</keyword>